<proteinExistence type="inferred from homology"/>
<dbReference type="Proteomes" id="UP000479692">
    <property type="component" value="Unassembled WGS sequence"/>
</dbReference>
<dbReference type="GO" id="GO:0005524">
    <property type="term" value="F:ATP binding"/>
    <property type="evidence" value="ECO:0007669"/>
    <property type="project" value="UniProtKB-UniRule"/>
</dbReference>
<organism evidence="7 8">
    <name type="scientific">Noviluteimonas gilva</name>
    <dbReference type="NCBI Taxonomy" id="2682097"/>
    <lineage>
        <taxon>Bacteria</taxon>
        <taxon>Pseudomonadati</taxon>
        <taxon>Pseudomonadota</taxon>
        <taxon>Gammaproteobacteria</taxon>
        <taxon>Lysobacterales</taxon>
        <taxon>Lysobacteraceae</taxon>
        <taxon>Noviluteimonas</taxon>
    </lineage>
</organism>
<reference evidence="7 8" key="1">
    <citation type="submission" date="2019-12" db="EMBL/GenBank/DDBJ databases">
        <authorList>
            <person name="Xu J."/>
        </authorList>
    </citation>
    <scope>NUCLEOTIDE SEQUENCE [LARGE SCALE GENOMIC DNA]</scope>
    <source>
        <strain evidence="7 8">HX-5-24</strain>
    </source>
</reference>
<keyword evidence="2 5" id="KW-0547">Nucleotide-binding</keyword>
<dbReference type="GO" id="GO:0015937">
    <property type="term" value="P:coenzyme A biosynthetic process"/>
    <property type="evidence" value="ECO:0007669"/>
    <property type="project" value="UniProtKB-UniRule"/>
</dbReference>
<feature type="binding site" evidence="5">
    <location>
        <begin position="17"/>
        <end position="22"/>
    </location>
    <ligand>
        <name>ATP</name>
        <dbReference type="ChEBI" id="CHEBI:30616"/>
    </ligand>
</feature>
<dbReference type="GO" id="GO:0005737">
    <property type="term" value="C:cytoplasm"/>
    <property type="evidence" value="ECO:0007669"/>
    <property type="project" value="UniProtKB-SubCell"/>
</dbReference>
<comment type="caution">
    <text evidence="7">The sequence shown here is derived from an EMBL/GenBank/DDBJ whole genome shotgun (WGS) entry which is preliminary data.</text>
</comment>
<comment type="pathway">
    <text evidence="5">Cofactor biosynthesis; coenzyme A biosynthesis; CoA from (R)-pantothenate: step 5/5.</text>
</comment>
<gene>
    <name evidence="5" type="primary">coaE</name>
    <name evidence="7" type="ORF">GN331_06260</name>
</gene>
<dbReference type="EMBL" id="WOXT01000001">
    <property type="protein sequence ID" value="MUV13811.1"/>
    <property type="molecule type" value="Genomic_DNA"/>
</dbReference>
<keyword evidence="8" id="KW-1185">Reference proteome</keyword>
<dbReference type="GO" id="GO:0004140">
    <property type="term" value="F:dephospho-CoA kinase activity"/>
    <property type="evidence" value="ECO:0007669"/>
    <property type="project" value="UniProtKB-UniRule"/>
</dbReference>
<dbReference type="AlphaFoldDB" id="A0A7C9HRR9"/>
<dbReference type="PANTHER" id="PTHR10695:SF46">
    <property type="entry name" value="BIFUNCTIONAL COENZYME A SYNTHASE-RELATED"/>
    <property type="match status" value="1"/>
</dbReference>
<evidence type="ECO:0000256" key="1">
    <source>
        <dbReference type="ARBA" id="ARBA00009018"/>
    </source>
</evidence>
<dbReference type="RefSeq" id="WP_156641035.1">
    <property type="nucleotide sequence ID" value="NZ_WOXT01000001.1"/>
</dbReference>
<dbReference type="UniPathway" id="UPA00241">
    <property type="reaction ID" value="UER00356"/>
</dbReference>
<comment type="catalytic activity">
    <reaction evidence="5">
        <text>3'-dephospho-CoA + ATP = ADP + CoA + H(+)</text>
        <dbReference type="Rhea" id="RHEA:18245"/>
        <dbReference type="ChEBI" id="CHEBI:15378"/>
        <dbReference type="ChEBI" id="CHEBI:30616"/>
        <dbReference type="ChEBI" id="CHEBI:57287"/>
        <dbReference type="ChEBI" id="CHEBI:57328"/>
        <dbReference type="ChEBI" id="CHEBI:456216"/>
        <dbReference type="EC" id="2.7.1.24"/>
    </reaction>
</comment>
<dbReference type="PROSITE" id="PS51219">
    <property type="entry name" value="DPCK"/>
    <property type="match status" value="1"/>
</dbReference>
<keyword evidence="5" id="KW-0963">Cytoplasm</keyword>
<comment type="function">
    <text evidence="5">Catalyzes the phosphorylation of the 3'-hydroxyl group of dephosphocoenzyme A to form coenzyme A.</text>
</comment>
<keyword evidence="4 5" id="KW-0173">Coenzyme A biosynthesis</keyword>
<name>A0A7C9HRR9_9GAMM</name>
<evidence type="ECO:0000256" key="2">
    <source>
        <dbReference type="ARBA" id="ARBA00022741"/>
    </source>
</evidence>
<dbReference type="Pfam" id="PF01121">
    <property type="entry name" value="CoaE"/>
    <property type="match status" value="1"/>
</dbReference>
<dbReference type="HAMAP" id="MF_00376">
    <property type="entry name" value="Dephospho_CoA_kinase"/>
    <property type="match status" value="1"/>
</dbReference>
<evidence type="ECO:0000256" key="3">
    <source>
        <dbReference type="ARBA" id="ARBA00022840"/>
    </source>
</evidence>
<protein>
    <recommendedName>
        <fullName evidence="5 6">Dephospho-CoA kinase</fullName>
        <ecNumber evidence="5 6">2.7.1.24</ecNumber>
    </recommendedName>
    <alternativeName>
        <fullName evidence="5">Dephosphocoenzyme A kinase</fullName>
    </alternativeName>
</protein>
<dbReference type="SUPFAM" id="SSF52540">
    <property type="entry name" value="P-loop containing nucleoside triphosphate hydrolases"/>
    <property type="match status" value="1"/>
</dbReference>
<dbReference type="InterPro" id="IPR027417">
    <property type="entry name" value="P-loop_NTPase"/>
</dbReference>
<dbReference type="PANTHER" id="PTHR10695">
    <property type="entry name" value="DEPHOSPHO-COA KINASE-RELATED"/>
    <property type="match status" value="1"/>
</dbReference>
<evidence type="ECO:0000313" key="7">
    <source>
        <dbReference type="EMBL" id="MUV13811.1"/>
    </source>
</evidence>
<comment type="similarity">
    <text evidence="1 5">Belongs to the CoaE family.</text>
</comment>
<dbReference type="NCBIfam" id="TIGR00152">
    <property type="entry name" value="dephospho-CoA kinase"/>
    <property type="match status" value="1"/>
</dbReference>
<dbReference type="CDD" id="cd02022">
    <property type="entry name" value="DPCK"/>
    <property type="match status" value="1"/>
</dbReference>
<dbReference type="InterPro" id="IPR001977">
    <property type="entry name" value="Depp_CoAkinase"/>
</dbReference>
<sequence>MAAGGPVFAIGLTGGVASGKSAVAALFAKRGIAVVDADVAARDVVAPGQPALAEIAQVFGADVLQADGQLDRAALRRHVFGDDGARRRLEAILHPRIRVMLHDDAQRAPGPYCIVAIPLLAEGGGRAVYQWLARILVVDVHRDIQVARVMRRDGIDAVLAERMLAAQASRQARLAIADDVVVNDGALEDLDAHVAALDRRYRALSTP</sequence>
<evidence type="ECO:0000313" key="8">
    <source>
        <dbReference type="Proteomes" id="UP000479692"/>
    </source>
</evidence>
<dbReference type="EC" id="2.7.1.24" evidence="5 6"/>
<keyword evidence="5 7" id="KW-0418">Kinase</keyword>
<keyword evidence="5 7" id="KW-0808">Transferase</keyword>
<dbReference type="Gene3D" id="3.40.50.300">
    <property type="entry name" value="P-loop containing nucleotide triphosphate hydrolases"/>
    <property type="match status" value="1"/>
</dbReference>
<accession>A0A7C9HRR9</accession>
<evidence type="ECO:0000256" key="4">
    <source>
        <dbReference type="ARBA" id="ARBA00022993"/>
    </source>
</evidence>
<keyword evidence="3 5" id="KW-0067">ATP-binding</keyword>
<comment type="subcellular location">
    <subcellularLocation>
        <location evidence="5">Cytoplasm</location>
    </subcellularLocation>
</comment>
<evidence type="ECO:0000256" key="5">
    <source>
        <dbReference type="HAMAP-Rule" id="MF_00376"/>
    </source>
</evidence>
<evidence type="ECO:0000256" key="6">
    <source>
        <dbReference type="NCBIfam" id="TIGR00152"/>
    </source>
</evidence>